<evidence type="ECO:0000256" key="5">
    <source>
        <dbReference type="ARBA" id="ARBA00022989"/>
    </source>
</evidence>
<evidence type="ECO:0000313" key="8">
    <source>
        <dbReference type="EMBL" id="GBD09259.1"/>
    </source>
</evidence>
<keyword evidence="6 7" id="KW-0472">Membrane</keyword>
<keyword evidence="4 7" id="KW-0812">Transmembrane</keyword>
<dbReference type="GO" id="GO:0022857">
    <property type="term" value="F:transmembrane transporter activity"/>
    <property type="evidence" value="ECO:0007669"/>
    <property type="project" value="InterPro"/>
</dbReference>
<gene>
    <name evidence="8" type="primary">mdtH</name>
    <name evidence="8" type="ORF">HRbin22_01509</name>
</gene>
<feature type="transmembrane region" description="Helical" evidence="7">
    <location>
        <begin position="45"/>
        <end position="65"/>
    </location>
</feature>
<feature type="transmembrane region" description="Helical" evidence="7">
    <location>
        <begin position="238"/>
        <end position="257"/>
    </location>
</feature>
<keyword evidence="2" id="KW-0813">Transport</keyword>
<feature type="transmembrane region" description="Helical" evidence="7">
    <location>
        <begin position="77"/>
        <end position="95"/>
    </location>
</feature>
<evidence type="ECO:0000256" key="1">
    <source>
        <dbReference type="ARBA" id="ARBA00004651"/>
    </source>
</evidence>
<feature type="transmembrane region" description="Helical" evidence="7">
    <location>
        <begin position="134"/>
        <end position="153"/>
    </location>
</feature>
<keyword evidence="5 7" id="KW-1133">Transmembrane helix</keyword>
<dbReference type="SUPFAM" id="SSF103473">
    <property type="entry name" value="MFS general substrate transporter"/>
    <property type="match status" value="1"/>
</dbReference>
<proteinExistence type="predicted"/>
<dbReference type="Gene3D" id="1.20.1250.20">
    <property type="entry name" value="MFS general substrate transporter like domains"/>
    <property type="match status" value="1"/>
</dbReference>
<evidence type="ECO:0000256" key="4">
    <source>
        <dbReference type="ARBA" id="ARBA00022692"/>
    </source>
</evidence>
<feature type="transmembrane region" description="Helical" evidence="7">
    <location>
        <begin position="269"/>
        <end position="289"/>
    </location>
</feature>
<dbReference type="InterPro" id="IPR011701">
    <property type="entry name" value="MFS"/>
</dbReference>
<feature type="transmembrane region" description="Helical" evidence="7">
    <location>
        <begin position="359"/>
        <end position="380"/>
    </location>
</feature>
<evidence type="ECO:0000256" key="7">
    <source>
        <dbReference type="SAM" id="Phobius"/>
    </source>
</evidence>
<dbReference type="EMBL" id="BEHY01000033">
    <property type="protein sequence ID" value="GBD09259.1"/>
    <property type="molecule type" value="Genomic_DNA"/>
</dbReference>
<reference evidence="9" key="1">
    <citation type="submission" date="2017-09" db="EMBL/GenBank/DDBJ databases">
        <title>Metaegenomics of thermophilic ammonia-oxidizing enrichment culture.</title>
        <authorList>
            <person name="Kato S."/>
            <person name="Suzuki K."/>
        </authorList>
    </citation>
    <scope>NUCLEOTIDE SEQUENCE [LARGE SCALE GENOMIC DNA]</scope>
</reference>
<dbReference type="PANTHER" id="PTHR23517">
    <property type="entry name" value="RESISTANCE PROTEIN MDTM, PUTATIVE-RELATED-RELATED"/>
    <property type="match status" value="1"/>
</dbReference>
<dbReference type="Pfam" id="PF07690">
    <property type="entry name" value="MFS_1"/>
    <property type="match status" value="1"/>
</dbReference>
<dbReference type="InterPro" id="IPR036259">
    <property type="entry name" value="MFS_trans_sf"/>
</dbReference>
<keyword evidence="3" id="KW-1003">Cell membrane</keyword>
<accession>A0A2H5Y762</accession>
<feature type="transmembrane region" description="Helical" evidence="7">
    <location>
        <begin position="205"/>
        <end position="226"/>
    </location>
</feature>
<comment type="subcellular location">
    <subcellularLocation>
        <location evidence="1">Cell membrane</location>
        <topology evidence="1">Multi-pass membrane protein</topology>
    </subcellularLocation>
</comment>
<evidence type="ECO:0000313" key="9">
    <source>
        <dbReference type="Proteomes" id="UP000236642"/>
    </source>
</evidence>
<evidence type="ECO:0000256" key="3">
    <source>
        <dbReference type="ARBA" id="ARBA00022475"/>
    </source>
</evidence>
<dbReference type="Proteomes" id="UP000236642">
    <property type="component" value="Unassembled WGS sequence"/>
</dbReference>
<organism evidence="8 9">
    <name type="scientific">Candidatus Thermoflexus japonica</name>
    <dbReference type="NCBI Taxonomy" id="2035417"/>
    <lineage>
        <taxon>Bacteria</taxon>
        <taxon>Bacillati</taxon>
        <taxon>Chloroflexota</taxon>
        <taxon>Thermoflexia</taxon>
        <taxon>Thermoflexales</taxon>
        <taxon>Thermoflexaceae</taxon>
        <taxon>Thermoflexus</taxon>
    </lineage>
</organism>
<dbReference type="AlphaFoldDB" id="A0A2H5Y762"/>
<protein>
    <submittedName>
        <fullName evidence="8">Multidrug resistance protein MdtH</fullName>
    </submittedName>
</protein>
<feature type="transmembrane region" description="Helical" evidence="7">
    <location>
        <begin position="101"/>
        <end position="122"/>
    </location>
</feature>
<feature type="transmembrane region" description="Helical" evidence="7">
    <location>
        <begin position="335"/>
        <end position="353"/>
    </location>
</feature>
<dbReference type="PANTHER" id="PTHR23517:SF2">
    <property type="entry name" value="MULTIDRUG RESISTANCE PROTEIN MDTH"/>
    <property type="match status" value="1"/>
</dbReference>
<evidence type="ECO:0000256" key="2">
    <source>
        <dbReference type="ARBA" id="ARBA00022448"/>
    </source>
</evidence>
<dbReference type="InterPro" id="IPR050171">
    <property type="entry name" value="MFS_Transporters"/>
</dbReference>
<evidence type="ECO:0000256" key="6">
    <source>
        <dbReference type="ARBA" id="ARBA00023136"/>
    </source>
</evidence>
<feature type="transmembrane region" description="Helical" evidence="7">
    <location>
        <begin position="165"/>
        <end position="184"/>
    </location>
</feature>
<comment type="caution">
    <text evidence="8">The sequence shown here is derived from an EMBL/GenBank/DDBJ whole genome shotgun (WGS) entry which is preliminary data.</text>
</comment>
<name>A0A2H5Y762_9CHLR</name>
<sequence length="389" mass="41263">MILSSPASWRMIRLMLISEILWALGEGLFFYLIPVYAQELGATPTQIGIALGIGELILTAVYLPVGWVADRLPHKPLMLGGWLAGWIGVLAMAGAADWRTFIPGLTLYLVSGYCLPIIHAYVARMAGPIPLERAFPLLSAGYALGGVLTPALGGWMAQHWGMRRVLLLSAALFALSTLAALRLPADPPPRPGPQSPAAFWRGIPWPFGLALLALFTTGQIGLVLLPNFLQQRGGWTKAHLGFFASLQALGTIVLGPMLGRWDEGRARPLGLLSAWGLGWIAFALLQIGFPYLPVVGGAMFLLGGIYAGYSLAAARILRLAPPEARATASALVHTARSLAMTLAAPLAGLLFAMEPAYPLQAAGLALPLAMSVIFWTGTLVRGKEAAPPG</sequence>
<dbReference type="GO" id="GO:0005886">
    <property type="term" value="C:plasma membrane"/>
    <property type="evidence" value="ECO:0007669"/>
    <property type="project" value="UniProtKB-SubCell"/>
</dbReference>
<feature type="transmembrane region" description="Helical" evidence="7">
    <location>
        <begin position="12"/>
        <end position="33"/>
    </location>
</feature>